<evidence type="ECO:0000313" key="7">
    <source>
        <dbReference type="EMBL" id="KAG7095603.1"/>
    </source>
</evidence>
<feature type="compositionally biased region" description="Low complexity" evidence="5">
    <location>
        <begin position="262"/>
        <end position="273"/>
    </location>
</feature>
<feature type="region of interest" description="Disordered" evidence="5">
    <location>
        <begin position="394"/>
        <end position="429"/>
    </location>
</feature>
<dbReference type="KEGG" id="more:E1B28_006332"/>
<reference evidence="7" key="1">
    <citation type="journal article" date="2021" name="Genome Biol. Evol.">
        <title>The assembled and annotated genome of the fairy-ring fungus Marasmius oreades.</title>
        <authorList>
            <person name="Hiltunen M."/>
            <person name="Ament-Velasquez S.L."/>
            <person name="Johannesson H."/>
        </authorList>
    </citation>
    <scope>NUCLEOTIDE SEQUENCE</scope>
    <source>
        <strain evidence="7">03SP1</strain>
    </source>
</reference>
<dbReference type="OrthoDB" id="5599552at2759"/>
<dbReference type="PROSITE" id="PS51821">
    <property type="entry name" value="VELVET"/>
    <property type="match status" value="1"/>
</dbReference>
<keyword evidence="2" id="KW-0805">Transcription regulation</keyword>
<keyword evidence="4" id="KW-0539">Nucleus</keyword>
<evidence type="ECO:0000256" key="4">
    <source>
        <dbReference type="ARBA" id="ARBA00023242"/>
    </source>
</evidence>
<name>A0A9P7S5H6_9AGAR</name>
<evidence type="ECO:0000313" key="8">
    <source>
        <dbReference type="Proteomes" id="UP001049176"/>
    </source>
</evidence>
<feature type="region of interest" description="Disordered" evidence="5">
    <location>
        <begin position="14"/>
        <end position="44"/>
    </location>
</feature>
<dbReference type="GeneID" id="66075408"/>
<feature type="compositionally biased region" description="Polar residues" evidence="5">
    <location>
        <begin position="22"/>
        <end position="42"/>
    </location>
</feature>
<evidence type="ECO:0000256" key="5">
    <source>
        <dbReference type="SAM" id="MobiDB-lite"/>
    </source>
</evidence>
<dbReference type="EMBL" id="CM032183">
    <property type="protein sequence ID" value="KAG7095603.1"/>
    <property type="molecule type" value="Genomic_DNA"/>
</dbReference>
<organism evidence="7 8">
    <name type="scientific">Marasmius oreades</name>
    <name type="common">fairy-ring Marasmius</name>
    <dbReference type="NCBI Taxonomy" id="181124"/>
    <lineage>
        <taxon>Eukaryota</taxon>
        <taxon>Fungi</taxon>
        <taxon>Dikarya</taxon>
        <taxon>Basidiomycota</taxon>
        <taxon>Agaricomycotina</taxon>
        <taxon>Agaricomycetes</taxon>
        <taxon>Agaricomycetidae</taxon>
        <taxon>Agaricales</taxon>
        <taxon>Marasmiineae</taxon>
        <taxon>Marasmiaceae</taxon>
        <taxon>Marasmius</taxon>
    </lineage>
</organism>
<accession>A0A9P7S5H6</accession>
<feature type="compositionally biased region" description="Polar residues" evidence="5">
    <location>
        <begin position="158"/>
        <end position="180"/>
    </location>
</feature>
<feature type="region of interest" description="Disordered" evidence="5">
    <location>
        <begin position="132"/>
        <end position="186"/>
    </location>
</feature>
<dbReference type="GO" id="GO:0005634">
    <property type="term" value="C:nucleus"/>
    <property type="evidence" value="ECO:0007669"/>
    <property type="project" value="UniProtKB-SubCell"/>
</dbReference>
<feature type="compositionally biased region" description="Low complexity" evidence="5">
    <location>
        <begin position="133"/>
        <end position="157"/>
    </location>
</feature>
<gene>
    <name evidence="7" type="ORF">E1B28_006332</name>
</gene>
<evidence type="ECO:0000256" key="1">
    <source>
        <dbReference type="ARBA" id="ARBA00004123"/>
    </source>
</evidence>
<dbReference type="InterPro" id="IPR037525">
    <property type="entry name" value="Velvet_dom"/>
</dbReference>
<keyword evidence="3" id="KW-0804">Transcription</keyword>
<proteinExistence type="predicted"/>
<dbReference type="PANTHER" id="PTHR33572">
    <property type="entry name" value="SPORE DEVELOPMENT REGULATOR VOSA"/>
    <property type="match status" value="1"/>
</dbReference>
<protein>
    <recommendedName>
        <fullName evidence="6">Velvet domain-containing protein</fullName>
    </recommendedName>
</protein>
<evidence type="ECO:0000256" key="3">
    <source>
        <dbReference type="ARBA" id="ARBA00023163"/>
    </source>
</evidence>
<comment type="subcellular location">
    <subcellularLocation>
        <location evidence="1">Nucleus</location>
    </subcellularLocation>
</comment>
<comment type="caution">
    <text evidence="7">The sequence shown here is derived from an EMBL/GenBank/DDBJ whole genome shotgun (WGS) entry which is preliminary data.</text>
</comment>
<keyword evidence="8" id="KW-1185">Reference proteome</keyword>
<dbReference type="InterPro" id="IPR038491">
    <property type="entry name" value="Velvet_dom_sf"/>
</dbReference>
<feature type="domain" description="Velvet" evidence="6">
    <location>
        <begin position="61"/>
        <end position="390"/>
    </location>
</feature>
<feature type="compositionally biased region" description="Acidic residues" evidence="5">
    <location>
        <begin position="417"/>
        <end position="429"/>
    </location>
</feature>
<dbReference type="PANTHER" id="PTHR33572:SF3">
    <property type="entry name" value="VELVET COMPLEX SUBUNIT B"/>
    <property type="match status" value="1"/>
</dbReference>
<sequence>MYYHHRLSQFSTQSYGPFGLASTGNTDSGRKTPQNHQHSPSSHAGYIIGQPIPFVSGQFAGNTVRAELVEIQKADLGRKYARVDRRPLDPPPVVALRLFHVTESDSEERELPNETIQVLGLVCTVDLFPVPESTSYENSSRSPSRTSSIPPQSTTRTVLNPSPSRSPDSFYNAYSPQQETGLGDSTHRHYINKLAADYGGLYAMPNTNSALSTSAQPTNHIFPYSVQLLNRPPYPHVTCPSSPAACPDHRSQYDPSAQPQDQESTSPQTGQQPQQIVHYVDGVPIVEGTQMTHALVGAKFVQPTPVDWHGQKRLMFVFSDLAVKIEGLFINRYRIFDIFSRAAGHSDLVVQAECYGGPFRVYSTKEFPGLQASTELTKLIARYGVRLNIRETERRRRKKNGSLVSGTGKGKRKRSSDEEDDEEVDGDDD</sequence>
<dbReference type="AlphaFoldDB" id="A0A9P7S5H6"/>
<dbReference type="Pfam" id="PF11754">
    <property type="entry name" value="Velvet"/>
    <property type="match status" value="1"/>
</dbReference>
<dbReference type="Proteomes" id="UP001049176">
    <property type="component" value="Chromosome 3"/>
</dbReference>
<dbReference type="RefSeq" id="XP_043012073.1">
    <property type="nucleotide sequence ID" value="XM_043150982.1"/>
</dbReference>
<evidence type="ECO:0000256" key="2">
    <source>
        <dbReference type="ARBA" id="ARBA00023015"/>
    </source>
</evidence>
<dbReference type="Gene3D" id="2.60.40.3960">
    <property type="entry name" value="Velvet domain"/>
    <property type="match status" value="1"/>
</dbReference>
<dbReference type="InterPro" id="IPR021740">
    <property type="entry name" value="Velvet"/>
</dbReference>
<feature type="region of interest" description="Disordered" evidence="5">
    <location>
        <begin position="239"/>
        <end position="273"/>
    </location>
</feature>
<evidence type="ECO:0000259" key="6">
    <source>
        <dbReference type="PROSITE" id="PS51821"/>
    </source>
</evidence>